<keyword evidence="1 10" id="KW-0285">Flavoprotein</keyword>
<keyword evidence="8 9" id="KW-0002">3D-structure</keyword>
<evidence type="ECO:0000313" key="7">
    <source>
        <dbReference type="Proteomes" id="UP000006833"/>
    </source>
</evidence>
<feature type="binding site" evidence="8 9">
    <location>
        <position position="74"/>
    </location>
    <ligand>
        <name>riboflavin</name>
        <dbReference type="ChEBI" id="CHEBI:57986"/>
    </ligand>
</feature>
<feature type="binding site" evidence="12">
    <location>
        <position position="90"/>
    </location>
    <ligand>
        <name>FMN</name>
        <dbReference type="ChEBI" id="CHEBI:58210"/>
    </ligand>
</feature>
<dbReference type="EvolutionaryTrace" id="A8LP63"/>
<dbReference type="PDB" id="4KUO">
    <property type="method" value="X-ray"/>
    <property type="resolution" value="2.00 A"/>
    <property type="chains" value="A=2-139"/>
</dbReference>
<dbReference type="Pfam" id="PF13426">
    <property type="entry name" value="PAS_9"/>
    <property type="match status" value="1"/>
</dbReference>
<dbReference type="PDBsum" id="4KUO"/>
<feature type="binding site" evidence="8 9">
    <location>
        <position position="115"/>
    </location>
    <ligand>
        <name>riboflavin</name>
        <dbReference type="ChEBI" id="CHEBI:57986"/>
    </ligand>
</feature>
<keyword evidence="3" id="KW-0157">Chromophore</keyword>
<keyword evidence="2 10" id="KW-0288">FMN</keyword>
<feature type="binding site" evidence="10 11">
    <location>
        <position position="72"/>
    </location>
    <ligand>
        <name>FMN</name>
        <dbReference type="ChEBI" id="CHEBI:58210"/>
    </ligand>
</feature>
<dbReference type="PROSITE" id="PS50113">
    <property type="entry name" value="PAC"/>
    <property type="match status" value="1"/>
</dbReference>
<feature type="binding site" evidence="10 11">
    <location>
        <position position="74"/>
    </location>
    <ligand>
        <name>FMN</name>
        <dbReference type="ChEBI" id="CHEBI:58210"/>
    </ligand>
</feature>
<evidence type="ECO:0007829" key="8">
    <source>
        <dbReference type="PDB" id="4KUK"/>
    </source>
</evidence>
<dbReference type="PDBsum" id="6GBV"/>
<dbReference type="PDBsum" id="6GAY"/>
<feature type="binding site" evidence="10 11">
    <location>
        <position position="105"/>
    </location>
    <ligand>
        <name>FMN</name>
        <dbReference type="ChEBI" id="CHEBI:58210"/>
    </ligand>
</feature>
<dbReference type="InterPro" id="IPR035965">
    <property type="entry name" value="PAS-like_dom_sf"/>
</dbReference>
<dbReference type="InterPro" id="IPR000014">
    <property type="entry name" value="PAS"/>
</dbReference>
<dbReference type="GO" id="GO:0000166">
    <property type="term" value="F:nucleotide binding"/>
    <property type="evidence" value="ECO:0007669"/>
    <property type="project" value="UniProtKB-KW"/>
</dbReference>
<feature type="binding site" evidence="8 9">
    <location>
        <position position="105"/>
    </location>
    <ligand>
        <name>riboflavin</name>
        <dbReference type="ChEBI" id="CHEBI:57986"/>
    </ligand>
</feature>
<feature type="binding site" evidence="10 11">
    <location>
        <position position="136"/>
    </location>
    <ligand>
        <name>FMN</name>
        <dbReference type="ChEBI" id="CHEBI:58210"/>
    </ligand>
</feature>
<evidence type="ECO:0007829" key="11">
    <source>
        <dbReference type="PDB" id="6GB3"/>
    </source>
</evidence>
<dbReference type="SUPFAM" id="SSF55785">
    <property type="entry name" value="PYP-like sensor domain (PAS domain)"/>
    <property type="match status" value="1"/>
</dbReference>
<evidence type="ECO:0007829" key="9">
    <source>
        <dbReference type="PDB" id="4KUO"/>
    </source>
</evidence>
<dbReference type="KEGG" id="dsh:Dshi_2006"/>
<proteinExistence type="evidence at protein level"/>
<feature type="binding site" evidence="10 11">
    <location>
        <position position="115"/>
    </location>
    <ligand>
        <name>FMN</name>
        <dbReference type="ChEBI" id="CHEBI:58210"/>
    </ligand>
</feature>
<sequence length="139" mass="15904">MMRRHYRDLIRNTPMPDTPQDIADLRALLDEDEAEMSVVFSDPSQPDNPMIYVSDAFLVQTGYTLEEVLGRNCRFLQGPDTNPHAVEAIRQGLKAETRFTIDILNYRKDGSAFVNRLRIRPIYDPEGNLMFFAGAQNPV</sequence>
<dbReference type="Gene3D" id="3.30.450.20">
    <property type="entry name" value="PAS domain"/>
    <property type="match status" value="1"/>
</dbReference>
<feature type="binding site" evidence="8 9">
    <location>
        <position position="136"/>
    </location>
    <ligand>
        <name>riboflavin</name>
        <dbReference type="ChEBI" id="CHEBI:57986"/>
    </ligand>
</feature>
<dbReference type="PDBsum" id="4KUK"/>
<feature type="binding site" evidence="10 11">
    <location>
        <position position="77"/>
    </location>
    <ligand>
        <name>FMN</name>
        <dbReference type="ChEBI" id="CHEBI:58210"/>
    </ligand>
</feature>
<dbReference type="STRING" id="398580.Dshi_2006"/>
<organism evidence="6 7">
    <name type="scientific">Dinoroseobacter shibae (strain DSM 16493 / NCIMB 14021 / DFL 12)</name>
    <dbReference type="NCBI Taxonomy" id="398580"/>
    <lineage>
        <taxon>Bacteria</taxon>
        <taxon>Pseudomonadati</taxon>
        <taxon>Pseudomonadota</taxon>
        <taxon>Alphaproteobacteria</taxon>
        <taxon>Rhodobacterales</taxon>
        <taxon>Roseobacteraceae</taxon>
        <taxon>Dinoroseobacter</taxon>
    </lineage>
</organism>
<dbReference type="HOGENOM" id="CLU_080231_3_1_5"/>
<evidence type="ECO:0000256" key="2">
    <source>
        <dbReference type="ARBA" id="ARBA00022643"/>
    </source>
</evidence>
<reference evidence="8 9" key="2">
    <citation type="journal article" date="2015" name="BMC Microbiol.">
        <title>Structure and function of a short LOV protein from the marine phototrophic bacterium Dinoroseobacter shibae.</title>
        <authorList>
            <person name="Endres S."/>
            <person name="Granzin J."/>
            <person name="Circolone F."/>
            <person name="Stadler A."/>
            <person name="Krauss U."/>
            <person name="Drepper T."/>
            <person name="Svensson V."/>
            <person name="Knieps-Grunhagen E."/>
            <person name="Wirtz A."/>
            <person name="Cousin A."/>
            <person name="Tielen P."/>
            <person name="Willbold D."/>
            <person name="Jaeger K.E."/>
            <person name="Batra-Safferling R."/>
        </authorList>
    </citation>
    <scope>X-RAY CRYSTALLOGRAPHY (1.50 ANGSTROMS) OF 2-139 IN COMPLEX WITH RIBOFLAVIN</scope>
</reference>
<feature type="binding site" evidence="8 9">
    <location>
        <position position="77"/>
    </location>
    <ligand>
        <name>riboflavin</name>
        <dbReference type="ChEBI" id="CHEBI:57986"/>
    </ligand>
</feature>
<dbReference type="PDB" id="6GBV">
    <property type="method" value="X-ray"/>
    <property type="resolution" value="1.63 A"/>
    <property type="chains" value="A=2-139"/>
</dbReference>
<evidence type="ECO:0000259" key="5">
    <source>
        <dbReference type="PROSITE" id="PS50113"/>
    </source>
</evidence>
<feature type="binding site" evidence="8 9">
    <location>
        <position position="72"/>
    </location>
    <ligand>
        <name>riboflavin</name>
        <dbReference type="ChEBI" id="CHEBI:57986"/>
    </ligand>
</feature>
<dbReference type="PDB" id="6GAY">
    <property type="method" value="X-ray"/>
    <property type="resolution" value="1.86 A"/>
    <property type="chains" value="A/B=2-139"/>
</dbReference>
<name>A8LP63_DINSH</name>
<dbReference type="NCBIfam" id="TIGR00229">
    <property type="entry name" value="sensory_box"/>
    <property type="match status" value="1"/>
</dbReference>
<dbReference type="Proteomes" id="UP000006833">
    <property type="component" value="Chromosome"/>
</dbReference>
<accession>A8LP63</accession>
<reference evidence="7" key="1">
    <citation type="journal article" date="2010" name="ISME J.">
        <title>The complete genome sequence of the algal symbiont Dinoroseobacter shibae: a hitchhiker's guide to life in the sea.</title>
        <authorList>
            <person name="Wagner-Dobler I."/>
            <person name="Ballhausen B."/>
            <person name="Berger M."/>
            <person name="Brinkhoff T."/>
            <person name="Buchholz I."/>
            <person name="Bunk B."/>
            <person name="Cypionka H."/>
            <person name="Daniel R."/>
            <person name="Drepper T."/>
            <person name="Gerdts G."/>
            <person name="Hahnke S."/>
            <person name="Han C."/>
            <person name="Jahn D."/>
            <person name="Kalhoefer D."/>
            <person name="Kiss H."/>
            <person name="Klenk H.P."/>
            <person name="Kyrpides N."/>
            <person name="Liebl W."/>
            <person name="Liesegang H."/>
            <person name="Meincke L."/>
            <person name="Pati A."/>
            <person name="Petersen J."/>
            <person name="Piekarski T."/>
            <person name="Pommerenke C."/>
            <person name="Pradella S."/>
            <person name="Pukall R."/>
            <person name="Rabus R."/>
            <person name="Stackebrandt E."/>
            <person name="Thole S."/>
            <person name="Thompson L."/>
            <person name="Tielen P."/>
            <person name="Tomasch J."/>
            <person name="von Jan M."/>
            <person name="Wanphrut N."/>
            <person name="Wichels A."/>
            <person name="Zech H."/>
            <person name="Simon M."/>
        </authorList>
    </citation>
    <scope>NUCLEOTIDE SEQUENCE [LARGE SCALE GENOMIC DNA]</scope>
    <source>
        <strain evidence="7">DSM 16493 / NCIMB 14021 / DFL 12</strain>
    </source>
</reference>
<dbReference type="PDBsum" id="6GB3"/>
<dbReference type="PDB" id="6GBA">
    <property type="method" value="X-ray"/>
    <property type="resolution" value="1.90 A"/>
    <property type="chains" value="A=2-139"/>
</dbReference>
<evidence type="ECO:0000313" key="6">
    <source>
        <dbReference type="EMBL" id="ABV93745.1"/>
    </source>
</evidence>
<keyword evidence="10 11" id="KW-0547">Nucleotide-binding</keyword>
<feature type="domain" description="PAS" evidence="4">
    <location>
        <begin position="21"/>
        <end position="96"/>
    </location>
</feature>
<evidence type="ECO:0000256" key="3">
    <source>
        <dbReference type="ARBA" id="ARBA00022991"/>
    </source>
</evidence>
<keyword evidence="6" id="KW-0675">Receptor</keyword>
<dbReference type="CDD" id="cd00130">
    <property type="entry name" value="PAS"/>
    <property type="match status" value="1"/>
</dbReference>
<dbReference type="SMR" id="A8LP63"/>
<evidence type="ECO:0000256" key="1">
    <source>
        <dbReference type="ARBA" id="ARBA00022630"/>
    </source>
</evidence>
<evidence type="ECO:0000259" key="4">
    <source>
        <dbReference type="PROSITE" id="PS50112"/>
    </source>
</evidence>
<evidence type="ECO:0007829" key="10">
    <source>
        <dbReference type="PDB" id="6GAY"/>
    </source>
</evidence>
<dbReference type="InterPro" id="IPR000700">
    <property type="entry name" value="PAS-assoc_C"/>
</dbReference>
<dbReference type="PDBsum" id="6GBA"/>
<feature type="domain" description="PAC" evidence="5">
    <location>
        <begin position="97"/>
        <end position="139"/>
    </location>
</feature>
<dbReference type="PANTHER" id="PTHR47429">
    <property type="entry name" value="PROTEIN TWIN LOV 1"/>
    <property type="match status" value="1"/>
</dbReference>
<keyword evidence="7" id="KW-1185">Reference proteome</keyword>
<dbReference type="eggNOG" id="COG4191">
    <property type="taxonomic scope" value="Bacteria"/>
</dbReference>
<reference evidence="12" key="4">
    <citation type="submission" date="2022-05" db="PDB data bank">
        <title>A fast recovering full-length LOV protein (DsLOV) from the marine phototrophic bacterium Dinoroseobacter shibae (Dark state) - C72A mutant.</title>
        <authorList>
            <person name="Batra-Safferling R."/>
            <person name="Granzin J."/>
        </authorList>
    </citation>
    <scope>X-RAY CRYSTALLOGRAPHY (1.75 ANGSTROMS) OF 2-139 IN COMPLEX WITH FMN</scope>
</reference>
<evidence type="ECO:0007829" key="12">
    <source>
        <dbReference type="PDB" id="7ZQU"/>
    </source>
</evidence>
<dbReference type="PDB" id="6GB3">
    <property type="method" value="X-ray"/>
    <property type="resolution" value="1.75 A"/>
    <property type="chains" value="A=2-139"/>
</dbReference>
<dbReference type="EMBL" id="CP000830">
    <property type="protein sequence ID" value="ABV93745.1"/>
    <property type="molecule type" value="Genomic_DNA"/>
</dbReference>
<dbReference type="PANTHER" id="PTHR47429:SF2">
    <property type="entry name" value="PROTEIN TWIN LOV 1"/>
    <property type="match status" value="1"/>
</dbReference>
<reference evidence="10 11" key="3">
    <citation type="journal article" date="2018" name="Biochemistry">
        <title>Mechanistic Basis of the Fast Dark Recovery of the Short LOV Protein DsLOV from Dinoroseobacter shibae.</title>
        <authorList>
            <person name="Fettweiss T."/>
            <person name="Rollen K."/>
            <person name="Granzin J."/>
            <person name="Reiners O."/>
            <person name="Endres S."/>
            <person name="Drepper T."/>
            <person name="Willbold D."/>
            <person name="Jaeger K.E."/>
            <person name="Batra-Safferling R."/>
            <person name="Krauss U."/>
        </authorList>
    </citation>
    <scope>X-RAY CRYSTALLOGRAPHY (1.63 ANGSTROMS) OF 2-139 IN COMPLEX WITH FMN</scope>
</reference>
<protein>
    <submittedName>
        <fullName evidence="6">Putative blue-light photoreceptor</fullName>
    </submittedName>
</protein>
<gene>
    <name evidence="6" type="ordered locus">Dshi_2006</name>
</gene>
<dbReference type="PDB" id="7ZQU">
    <property type="method" value="X-ray"/>
    <property type="resolution" value="1.75 A"/>
    <property type="chains" value="A=2-139"/>
</dbReference>
<dbReference type="PROSITE" id="PS50112">
    <property type="entry name" value="PAS"/>
    <property type="match status" value="1"/>
</dbReference>
<dbReference type="AlphaFoldDB" id="A8LP63"/>
<dbReference type="PDB" id="4KUK">
    <property type="method" value="X-ray"/>
    <property type="resolution" value="1.50 A"/>
    <property type="chains" value="A=2-139"/>
</dbReference>
<feature type="binding site" evidence="10">
    <location>
        <position position="73"/>
    </location>
    <ligand>
        <name>FMN</name>
        <dbReference type="ChEBI" id="CHEBI:58210"/>
    </ligand>
</feature>